<evidence type="ECO:0008006" key="3">
    <source>
        <dbReference type="Google" id="ProtNLM"/>
    </source>
</evidence>
<organism evidence="2">
    <name type="scientific">marine metagenome</name>
    <dbReference type="NCBI Taxonomy" id="408172"/>
    <lineage>
        <taxon>unclassified sequences</taxon>
        <taxon>metagenomes</taxon>
        <taxon>ecological metagenomes</taxon>
    </lineage>
</organism>
<feature type="non-terminal residue" evidence="2">
    <location>
        <position position="67"/>
    </location>
</feature>
<dbReference type="SUPFAM" id="SSF89796">
    <property type="entry name" value="CoA-transferase family III (CaiB/BaiF)"/>
    <property type="match status" value="1"/>
</dbReference>
<dbReference type="EMBL" id="UINC01161648">
    <property type="protein sequence ID" value="SVD60960.1"/>
    <property type="molecule type" value="Genomic_DNA"/>
</dbReference>
<dbReference type="PANTHER" id="PTHR48207">
    <property type="entry name" value="SUCCINATE--HYDROXYMETHYLGLUTARATE COA-TRANSFERASE"/>
    <property type="match status" value="1"/>
</dbReference>
<dbReference type="InterPro" id="IPR003673">
    <property type="entry name" value="CoA-Trfase_fam_III"/>
</dbReference>
<protein>
    <recommendedName>
        <fullName evidence="3">CoA transferase</fullName>
    </recommendedName>
</protein>
<evidence type="ECO:0000256" key="1">
    <source>
        <dbReference type="ARBA" id="ARBA00022679"/>
    </source>
</evidence>
<proteinExistence type="predicted"/>
<dbReference type="InterPro" id="IPR023606">
    <property type="entry name" value="CoA-Trfase_III_dom_1_sf"/>
</dbReference>
<dbReference type="Gene3D" id="3.40.50.10540">
    <property type="entry name" value="Crotonobetainyl-coa:carnitine coa-transferase, domain 1"/>
    <property type="match status" value="1"/>
</dbReference>
<sequence length="67" mass="7272">MFKNISVIDLSTGIAGPYSTKILSDLGANVIKVEPPEGDITRISKPFFNAADNVNQSIKFAFLNTNK</sequence>
<accession>A0A382WQS6</accession>
<keyword evidence="1" id="KW-0808">Transferase</keyword>
<dbReference type="Pfam" id="PF02515">
    <property type="entry name" value="CoA_transf_3"/>
    <property type="match status" value="1"/>
</dbReference>
<gene>
    <name evidence="2" type="ORF">METZ01_LOCUS413814</name>
</gene>
<dbReference type="GO" id="GO:0008410">
    <property type="term" value="F:CoA-transferase activity"/>
    <property type="evidence" value="ECO:0007669"/>
    <property type="project" value="TreeGrafter"/>
</dbReference>
<reference evidence="2" key="1">
    <citation type="submission" date="2018-05" db="EMBL/GenBank/DDBJ databases">
        <authorList>
            <person name="Lanie J.A."/>
            <person name="Ng W.-L."/>
            <person name="Kazmierczak K.M."/>
            <person name="Andrzejewski T.M."/>
            <person name="Davidsen T.M."/>
            <person name="Wayne K.J."/>
            <person name="Tettelin H."/>
            <person name="Glass J.I."/>
            <person name="Rusch D."/>
            <person name="Podicherti R."/>
            <person name="Tsui H.-C.T."/>
            <person name="Winkler M.E."/>
        </authorList>
    </citation>
    <scope>NUCLEOTIDE SEQUENCE</scope>
</reference>
<evidence type="ECO:0000313" key="2">
    <source>
        <dbReference type="EMBL" id="SVD60960.1"/>
    </source>
</evidence>
<dbReference type="AlphaFoldDB" id="A0A382WQS6"/>
<dbReference type="InterPro" id="IPR050483">
    <property type="entry name" value="CoA-transferase_III_domain"/>
</dbReference>
<name>A0A382WQS6_9ZZZZ</name>
<dbReference type="PANTHER" id="PTHR48207:SF3">
    <property type="entry name" value="SUCCINATE--HYDROXYMETHYLGLUTARATE COA-TRANSFERASE"/>
    <property type="match status" value="1"/>
</dbReference>